<dbReference type="AlphaFoldDB" id="A0A521FB93"/>
<feature type="domain" description="ANTAR" evidence="3">
    <location>
        <begin position="51"/>
        <end position="112"/>
    </location>
</feature>
<dbReference type="GO" id="GO:0003723">
    <property type="term" value="F:RNA binding"/>
    <property type="evidence" value="ECO:0007669"/>
    <property type="project" value="InterPro"/>
</dbReference>
<accession>A0A521FB93</accession>
<dbReference type="InterPro" id="IPR005561">
    <property type="entry name" value="ANTAR"/>
</dbReference>
<dbReference type="Pfam" id="PF03861">
    <property type="entry name" value="ANTAR"/>
    <property type="match status" value="1"/>
</dbReference>
<reference evidence="4 5" key="1">
    <citation type="submission" date="2017-05" db="EMBL/GenBank/DDBJ databases">
        <authorList>
            <person name="Varghese N."/>
            <person name="Submissions S."/>
        </authorList>
    </citation>
    <scope>NUCLEOTIDE SEQUENCE [LARGE SCALE GENOMIC DNA]</scope>
    <source>
        <strain evidence="4 5">DSM 46834</strain>
    </source>
</reference>
<evidence type="ECO:0000313" key="4">
    <source>
        <dbReference type="EMBL" id="SMO92911.1"/>
    </source>
</evidence>
<dbReference type="EMBL" id="FXTJ01000007">
    <property type="protein sequence ID" value="SMO92911.1"/>
    <property type="molecule type" value="Genomic_DNA"/>
</dbReference>
<dbReference type="PROSITE" id="PS50921">
    <property type="entry name" value="ANTAR"/>
    <property type="match status" value="1"/>
</dbReference>
<sequence>MVDHVPAEQEPTDPGARPAGRPRPVGPPTAEAVTSALARATDQMARMEKNLLAADEQMTHLRIALESNRRIGMAIGILMALRKVDEQAAFELLKASSSRRNVKLRLVAEEVIRTGTLS</sequence>
<feature type="coiled-coil region" evidence="1">
    <location>
        <begin position="30"/>
        <end position="57"/>
    </location>
</feature>
<dbReference type="Proteomes" id="UP000317484">
    <property type="component" value="Unassembled WGS sequence"/>
</dbReference>
<evidence type="ECO:0000256" key="1">
    <source>
        <dbReference type="SAM" id="Coils"/>
    </source>
</evidence>
<feature type="compositionally biased region" description="Low complexity" evidence="2">
    <location>
        <begin position="12"/>
        <end position="23"/>
    </location>
</feature>
<evidence type="ECO:0000313" key="5">
    <source>
        <dbReference type="Proteomes" id="UP000317484"/>
    </source>
</evidence>
<evidence type="ECO:0000259" key="3">
    <source>
        <dbReference type="PROSITE" id="PS50921"/>
    </source>
</evidence>
<dbReference type="InterPro" id="IPR036388">
    <property type="entry name" value="WH-like_DNA-bd_sf"/>
</dbReference>
<dbReference type="Gene3D" id="1.10.10.10">
    <property type="entry name" value="Winged helix-like DNA-binding domain superfamily/Winged helix DNA-binding domain"/>
    <property type="match status" value="1"/>
</dbReference>
<evidence type="ECO:0000256" key="2">
    <source>
        <dbReference type="SAM" id="MobiDB-lite"/>
    </source>
</evidence>
<proteinExistence type="predicted"/>
<dbReference type="InterPro" id="IPR011006">
    <property type="entry name" value="CheY-like_superfamily"/>
</dbReference>
<feature type="region of interest" description="Disordered" evidence="2">
    <location>
        <begin position="1"/>
        <end position="30"/>
    </location>
</feature>
<dbReference type="SUPFAM" id="SSF52172">
    <property type="entry name" value="CheY-like"/>
    <property type="match status" value="1"/>
</dbReference>
<keyword evidence="1" id="KW-0175">Coiled coil</keyword>
<name>A0A521FB93_9ACTN</name>
<keyword evidence="5" id="KW-1185">Reference proteome</keyword>
<organism evidence="4 5">
    <name type="scientific">Geodermatophilus aquaeductus</name>
    <dbReference type="NCBI Taxonomy" id="1564161"/>
    <lineage>
        <taxon>Bacteria</taxon>
        <taxon>Bacillati</taxon>
        <taxon>Actinomycetota</taxon>
        <taxon>Actinomycetes</taxon>
        <taxon>Geodermatophilales</taxon>
        <taxon>Geodermatophilaceae</taxon>
        <taxon>Geodermatophilus</taxon>
    </lineage>
</organism>
<protein>
    <submittedName>
        <fullName evidence="4">ANTAR domain-containing protein</fullName>
    </submittedName>
</protein>
<dbReference type="SMART" id="SM01012">
    <property type="entry name" value="ANTAR"/>
    <property type="match status" value="1"/>
</dbReference>
<gene>
    <name evidence="4" type="ORF">SAMN06273567_107252</name>
</gene>